<dbReference type="CTD" id="353116"/>
<dbReference type="SUPFAM" id="SSF161256">
    <property type="entry name" value="RILP dimerisation region"/>
    <property type="match status" value="1"/>
</dbReference>
<accession>A0A096N9T7</accession>
<keyword evidence="4" id="KW-0813">Transport</keyword>
<dbReference type="CDD" id="cd14445">
    <property type="entry name" value="RILP-like"/>
    <property type="match status" value="1"/>
</dbReference>
<sequence length="403" mass="47136">MEEERGSALAAESALEKNVAELTVMDVYDIASLVGHEFERVIDQHGCEAIARLMPKVVRVLEILEVLVSRHHVAPELDELRLELDRLRLERMDRIEKERKHQKELELVEDVWRGEAQDLLSQIAQLQEENKQLMTNLSHKDVNFSEEEFQKHEGMSERERQVMKKLKEVVDKQRDEIRAKDRELGLKNEDVEALQQQQTRLMKINHDLRHRVTVVEAQGKALIEQKVELEADLQTKEQEMGSLRAELGKLRERLQGEHSQNGEEEPETEPVGEESISDAEKVAMELKDPNRPRFTLQELRDVLHERNELKSKLFLLQEELAYYKSEEMEEENRIPQPPPIAHPRTSPQPESGIKRLFSFFSRDKKRLANTQRNVHIQESFGQWANTHRDDGYTEQGQEALQHL</sequence>
<reference evidence="19 20" key="1">
    <citation type="submission" date="2012-03" db="EMBL/GenBank/DDBJ databases">
        <title>Whole Genome Assembly of Papio anubis.</title>
        <authorList>
            <person name="Liu Y.L."/>
            <person name="Abraham K.A."/>
            <person name="Akbar H.A."/>
            <person name="Ali S.A."/>
            <person name="Anosike U.A."/>
            <person name="Aqrawi P.A."/>
            <person name="Arias F.A."/>
            <person name="Attaway T.A."/>
            <person name="Awwad R.A."/>
            <person name="Babu C.B."/>
            <person name="Bandaranaike D.B."/>
            <person name="Battles P.B."/>
            <person name="Bell A.B."/>
            <person name="Beltran B.B."/>
            <person name="Berhane-Mersha D.B."/>
            <person name="Bess C.B."/>
            <person name="Bickham C.B."/>
            <person name="Bolden T.B."/>
            <person name="Carter K.C."/>
            <person name="Chau D.C."/>
            <person name="Chavez A.C."/>
            <person name="Clerc-Blankenburg K.C."/>
            <person name="Coyle M.C."/>
            <person name="Dao M.D."/>
            <person name="Davila M.L.D."/>
            <person name="Davy-Carroll L.D."/>
            <person name="Denson S.D."/>
            <person name="Dinh H.D."/>
            <person name="Fernandez S.F."/>
            <person name="Fernando P.F."/>
            <person name="Forbes L.F."/>
            <person name="Francis C.F."/>
            <person name="Francisco L.F."/>
            <person name="Fu Q.F."/>
            <person name="Garcia-Iii R.G."/>
            <person name="Garrett T.G."/>
            <person name="Gross S.G."/>
            <person name="Gubbala S.G."/>
            <person name="Hirani K.H."/>
            <person name="Hogues M.H."/>
            <person name="Hollins B.H."/>
            <person name="Jackson L.J."/>
            <person name="Javaid M.J."/>
            <person name="Jhangiani S.J."/>
            <person name="Johnson A.J."/>
            <person name="Johnson B.J."/>
            <person name="Jones J.J."/>
            <person name="Joshi V.J."/>
            <person name="Kalu J.K."/>
            <person name="Khan N.K."/>
            <person name="Korchina V.K."/>
            <person name="Kovar C.K."/>
            <person name="Lago L.L."/>
            <person name="Lara F.L."/>
            <person name="Le T.-K.L."/>
            <person name="Lee S.L."/>
            <person name="Legall-Iii F.L."/>
            <person name="Lemon S.L."/>
            <person name="Liu J.L."/>
            <person name="Liu Y.-S.L."/>
            <person name="Liyanage D.L."/>
            <person name="Lopez J.L."/>
            <person name="Lorensuhewa L.L."/>
            <person name="Mata R.M."/>
            <person name="Mathew T.M."/>
            <person name="Mercado C.M."/>
            <person name="Mercado I.M."/>
            <person name="Morales K.M."/>
            <person name="Morgan M.M."/>
            <person name="Munidasa M.M."/>
            <person name="Ngo D.N."/>
            <person name="Nguyen L.N."/>
            <person name="Nguyen T.N."/>
            <person name="Nguyen N.N."/>
            <person name="Obregon M.O."/>
            <person name="Okwuonu G.O."/>
            <person name="Ongeri F.O."/>
            <person name="Onwere C.O."/>
            <person name="Osifeso I.O."/>
            <person name="Parra A.P."/>
            <person name="Patil S.P."/>
            <person name="Perez A.P."/>
            <person name="Perez Y.P."/>
            <person name="Pham C.P."/>
            <person name="Pu L.-L.P."/>
            <person name="Puazo M.P."/>
            <person name="Quiroz J.Q."/>
            <person name="Rouhana J.R."/>
            <person name="Ruiz M.R."/>
            <person name="Ruiz S.-J.R."/>
            <person name="Saada N.S."/>
            <person name="Santibanez J.S."/>
            <person name="Scheel M.S."/>
            <person name="Schneider B.S."/>
            <person name="Simmons D.S."/>
            <person name="Sisson I.S."/>
            <person name="Tang L.-Y.T."/>
            <person name="Thornton R.T."/>
            <person name="Tisius J.T."/>
            <person name="Toledanes G.T."/>
            <person name="Trejos Z.T."/>
            <person name="Usmani K.U."/>
            <person name="Varghese R.V."/>
            <person name="Vattathil S.V."/>
            <person name="Vee V.V."/>
            <person name="Walker D.W."/>
            <person name="Weissenberger G.W."/>
            <person name="White C.W."/>
            <person name="Williams A.W."/>
            <person name="Woodworth J.W."/>
            <person name="Wright R.W."/>
            <person name="Zhu Y.Z."/>
            <person name="Han Y.H."/>
            <person name="Newsham I.N."/>
            <person name="Nazareth L.N."/>
            <person name="Worley K.W."/>
            <person name="Muzny D.M."/>
            <person name="Rogers J.R."/>
            <person name="Gibbs R.G."/>
        </authorList>
    </citation>
    <scope>NUCLEOTIDE SEQUENCE [LARGE SCALE GENOMIC DNA]</scope>
</reference>
<dbReference type="PROSITE" id="PS51776">
    <property type="entry name" value="RH1"/>
    <property type="match status" value="1"/>
</dbReference>
<keyword evidence="9" id="KW-0206">Cytoskeleton</keyword>
<evidence type="ECO:0000256" key="3">
    <source>
        <dbReference type="ARBA" id="ARBA00004514"/>
    </source>
</evidence>
<name>A0A096N9T7_PAPAN</name>
<evidence type="ECO:0000259" key="17">
    <source>
        <dbReference type="PROSITE" id="PS51776"/>
    </source>
</evidence>
<proteinExistence type="inferred from homology"/>
<dbReference type="Bgee" id="ENSPANG00000015966">
    <property type="expression patterns" value="Expressed in skeletal muscle tissue and 67 other cell types or tissues"/>
</dbReference>
<dbReference type="PROSITE" id="PS51777">
    <property type="entry name" value="RH2"/>
    <property type="match status" value="1"/>
</dbReference>
<dbReference type="GO" id="GO:0005886">
    <property type="term" value="C:plasma membrane"/>
    <property type="evidence" value="ECO:0007669"/>
    <property type="project" value="Ensembl"/>
</dbReference>
<evidence type="ECO:0000256" key="4">
    <source>
        <dbReference type="ARBA" id="ARBA00022448"/>
    </source>
</evidence>
<dbReference type="AlphaFoldDB" id="A0A096N9T7"/>
<evidence type="ECO:0000256" key="9">
    <source>
        <dbReference type="ARBA" id="ARBA00023212"/>
    </source>
</evidence>
<dbReference type="OMA" id="SFGQWAD"/>
<dbReference type="GO" id="GO:0003382">
    <property type="term" value="P:epithelial cell morphogenesis"/>
    <property type="evidence" value="ECO:0007669"/>
    <property type="project" value="Ensembl"/>
</dbReference>
<dbReference type="GeneID" id="101011010"/>
<evidence type="ECO:0000256" key="10">
    <source>
        <dbReference type="ARBA" id="ARBA00023273"/>
    </source>
</evidence>
<dbReference type="GO" id="GO:0005829">
    <property type="term" value="C:cytosol"/>
    <property type="evidence" value="ECO:0007669"/>
    <property type="project" value="UniProtKB-SubCell"/>
</dbReference>
<dbReference type="PANTHER" id="PTHR21502:SF6">
    <property type="entry name" value="RILP-LIKE PROTEIN 1"/>
    <property type="match status" value="1"/>
</dbReference>
<evidence type="ECO:0000256" key="16">
    <source>
        <dbReference type="SAM" id="MobiDB-lite"/>
    </source>
</evidence>
<keyword evidence="6" id="KW-0653">Protein transport</keyword>
<evidence type="ECO:0000256" key="5">
    <source>
        <dbReference type="ARBA" id="ARBA00022490"/>
    </source>
</evidence>
<gene>
    <name evidence="19" type="primary">RILPL1</name>
</gene>
<dbReference type="Ensembl" id="ENSPANT00000015337.4">
    <property type="protein sequence ID" value="ENSPANP00000009423.1"/>
    <property type="gene ID" value="ENSPANG00000015966.4"/>
</dbReference>
<dbReference type="Gene3D" id="1.20.58.1770">
    <property type="match status" value="1"/>
</dbReference>
<feature type="compositionally biased region" description="Acidic residues" evidence="16">
    <location>
        <begin position="262"/>
        <end position="275"/>
    </location>
</feature>
<evidence type="ECO:0000256" key="8">
    <source>
        <dbReference type="ARBA" id="ARBA00023069"/>
    </source>
</evidence>
<evidence type="ECO:0000313" key="19">
    <source>
        <dbReference type="Ensembl" id="ENSPANP00000009423.1"/>
    </source>
</evidence>
<feature type="region of interest" description="Disordered" evidence="16">
    <location>
        <begin position="327"/>
        <end position="351"/>
    </location>
</feature>
<comment type="subcellular location">
    <subcellularLocation>
        <location evidence="1">Cell projection</location>
        <location evidence="1">Cilium</location>
    </subcellularLocation>
    <subcellularLocation>
        <location evidence="2">Cytoplasm</location>
        <location evidence="2">Cytoskeleton</location>
        <location evidence="2">Microtubule organizing center</location>
        <location evidence="2">Centrosome</location>
    </subcellularLocation>
    <subcellularLocation>
        <location evidence="3">Cytoplasm</location>
        <location evidence="3">Cytosol</location>
    </subcellularLocation>
</comment>
<keyword evidence="5" id="KW-0963">Cytoplasm</keyword>
<dbReference type="Proteomes" id="UP000028761">
    <property type="component" value="Chromosome 9"/>
</dbReference>
<dbReference type="InterPro" id="IPR034743">
    <property type="entry name" value="RH1"/>
</dbReference>
<dbReference type="InterPro" id="IPR034744">
    <property type="entry name" value="RH2"/>
</dbReference>
<evidence type="ECO:0000256" key="1">
    <source>
        <dbReference type="ARBA" id="ARBA00004138"/>
    </source>
</evidence>
<protein>
    <recommendedName>
        <fullName evidence="12">RILP-like protein 1</fullName>
    </recommendedName>
    <alternativeName>
        <fullName evidence="13">Rab-interacting lysosomal-like protein 1</fullName>
    </alternativeName>
</protein>
<dbReference type="PANTHER" id="PTHR21502">
    <property type="entry name" value="ZINC FINGER PROTEIN DZIP1"/>
    <property type="match status" value="1"/>
</dbReference>
<evidence type="ECO:0000259" key="18">
    <source>
        <dbReference type="PROSITE" id="PS51777"/>
    </source>
</evidence>
<keyword evidence="10" id="KW-0966">Cell projection</keyword>
<evidence type="ECO:0000256" key="12">
    <source>
        <dbReference type="ARBA" id="ARBA00040816"/>
    </source>
</evidence>
<evidence type="ECO:0000256" key="15">
    <source>
        <dbReference type="SAM" id="Coils"/>
    </source>
</evidence>
<feature type="coiled-coil region" evidence="15">
    <location>
        <begin position="77"/>
        <end position="253"/>
    </location>
</feature>
<dbReference type="InterPro" id="IPR051241">
    <property type="entry name" value="DZIP_RILPL"/>
</dbReference>
<dbReference type="GO" id="GO:0005654">
    <property type="term" value="C:nucleoplasm"/>
    <property type="evidence" value="ECO:0007669"/>
    <property type="project" value="Ensembl"/>
</dbReference>
<dbReference type="GO" id="GO:0051959">
    <property type="term" value="F:dynein light intermediate chain binding"/>
    <property type="evidence" value="ECO:0007669"/>
    <property type="project" value="TreeGrafter"/>
</dbReference>
<comment type="subunit">
    <text evidence="14">Interacts (when S-nitrosylated) with GAPDH. Interacts with RAB8A; interaction is dependent on the phosphorylation of 'Thr-72' of RAB8A. Interacts with RAB10 and RAB12; the interaction is dependent on the phosphorylation of 'Thr-73' of RAB10, and 'Ser-105' of RAB12.</text>
</comment>
<dbReference type="GO" id="GO:0005813">
    <property type="term" value="C:centrosome"/>
    <property type="evidence" value="ECO:0007669"/>
    <property type="project" value="UniProtKB-SubCell"/>
</dbReference>
<dbReference type="GO" id="GO:0036064">
    <property type="term" value="C:ciliary basal body"/>
    <property type="evidence" value="ECO:0007669"/>
    <property type="project" value="Ensembl"/>
</dbReference>
<dbReference type="GeneTree" id="ENSGT00940000157897"/>
<keyword evidence="20" id="KW-1185">Reference proteome</keyword>
<evidence type="ECO:0000256" key="13">
    <source>
        <dbReference type="ARBA" id="ARBA00042424"/>
    </source>
</evidence>
<dbReference type="GO" id="GO:0060271">
    <property type="term" value="P:cilium assembly"/>
    <property type="evidence" value="ECO:0007669"/>
    <property type="project" value="TreeGrafter"/>
</dbReference>
<reference evidence="19" key="3">
    <citation type="submission" date="2025-09" db="UniProtKB">
        <authorList>
            <consortium name="Ensembl"/>
        </authorList>
    </citation>
    <scope>IDENTIFICATION</scope>
</reference>
<dbReference type="InterPro" id="IPR021563">
    <property type="entry name" value="RILP_dimer"/>
</dbReference>
<dbReference type="GO" id="GO:1903445">
    <property type="term" value="P:protein transport from ciliary membrane to plasma membrane"/>
    <property type="evidence" value="ECO:0007669"/>
    <property type="project" value="Ensembl"/>
</dbReference>
<evidence type="ECO:0000256" key="7">
    <source>
        <dbReference type="ARBA" id="ARBA00023054"/>
    </source>
</evidence>
<dbReference type="FunFam" id="1.20.58.1770:FF:000002">
    <property type="entry name" value="RILP-like protein 1 isoform X1"/>
    <property type="match status" value="1"/>
</dbReference>
<dbReference type="GO" id="GO:0031267">
    <property type="term" value="F:small GTPase binding"/>
    <property type="evidence" value="ECO:0007669"/>
    <property type="project" value="TreeGrafter"/>
</dbReference>
<evidence type="ECO:0000256" key="6">
    <source>
        <dbReference type="ARBA" id="ARBA00022927"/>
    </source>
</evidence>
<evidence type="ECO:0000256" key="2">
    <source>
        <dbReference type="ARBA" id="ARBA00004300"/>
    </source>
</evidence>
<feature type="domain" description="RH2" evidence="18">
    <location>
        <begin position="291"/>
        <end position="356"/>
    </location>
</feature>
<dbReference type="ExpressionAtlas" id="A0A096N9T7">
    <property type="expression patterns" value="baseline"/>
</dbReference>
<dbReference type="KEGG" id="panu:101011010"/>
<evidence type="ECO:0000256" key="11">
    <source>
        <dbReference type="ARBA" id="ARBA00038318"/>
    </source>
</evidence>
<dbReference type="RefSeq" id="XP_003907386.2">
    <property type="nucleotide sequence ID" value="XM_003907337.5"/>
</dbReference>
<dbReference type="Pfam" id="PF11461">
    <property type="entry name" value="RILP"/>
    <property type="match status" value="1"/>
</dbReference>
<feature type="region of interest" description="Disordered" evidence="16">
    <location>
        <begin position="254"/>
        <end position="275"/>
    </location>
</feature>
<dbReference type="Pfam" id="PF09744">
    <property type="entry name" value="RH1"/>
    <property type="match status" value="1"/>
</dbReference>
<reference evidence="19" key="2">
    <citation type="submission" date="2025-08" db="UniProtKB">
        <authorList>
            <consortium name="Ensembl"/>
        </authorList>
    </citation>
    <scope>IDENTIFICATION</scope>
</reference>
<keyword evidence="8" id="KW-0969">Cilium</keyword>
<evidence type="ECO:0000313" key="20">
    <source>
        <dbReference type="Proteomes" id="UP000028761"/>
    </source>
</evidence>
<organism evidence="19 20">
    <name type="scientific">Papio anubis</name>
    <name type="common">Olive baboon</name>
    <dbReference type="NCBI Taxonomy" id="9555"/>
    <lineage>
        <taxon>Eukaryota</taxon>
        <taxon>Metazoa</taxon>
        <taxon>Chordata</taxon>
        <taxon>Craniata</taxon>
        <taxon>Vertebrata</taxon>
        <taxon>Euteleostomi</taxon>
        <taxon>Mammalia</taxon>
        <taxon>Eutheria</taxon>
        <taxon>Euarchontoglires</taxon>
        <taxon>Primates</taxon>
        <taxon>Haplorrhini</taxon>
        <taxon>Catarrhini</taxon>
        <taxon>Cercopithecidae</taxon>
        <taxon>Cercopithecinae</taxon>
        <taxon>Papio</taxon>
    </lineage>
</organism>
<evidence type="ECO:0000256" key="14">
    <source>
        <dbReference type="ARBA" id="ARBA00065535"/>
    </source>
</evidence>
<dbReference type="Gene3D" id="6.10.230.10">
    <property type="match status" value="1"/>
</dbReference>
<dbReference type="GO" id="GO:0046983">
    <property type="term" value="F:protein dimerization activity"/>
    <property type="evidence" value="ECO:0007669"/>
    <property type="project" value="InterPro"/>
</dbReference>
<comment type="similarity">
    <text evidence="11">Belongs to the RILPL family.</text>
</comment>
<keyword evidence="7 15" id="KW-0175">Coiled coil</keyword>
<feature type="domain" description="RH1" evidence="17">
    <location>
        <begin position="10"/>
        <end position="97"/>
    </location>
</feature>